<dbReference type="PANTHER" id="PTHR45672">
    <property type="entry name" value="PROTEIN DISULFIDE-ISOMERASE C17H9.14C-RELATED"/>
    <property type="match status" value="1"/>
</dbReference>
<evidence type="ECO:0000256" key="2">
    <source>
        <dbReference type="ARBA" id="ARBA00022729"/>
    </source>
</evidence>
<comment type="caution">
    <text evidence="5">The sequence shown here is derived from an EMBL/GenBank/DDBJ whole genome shotgun (WGS) entry which is preliminary data.</text>
</comment>
<keyword evidence="2 3" id="KW-0732">Signal</keyword>
<dbReference type="InterPro" id="IPR051063">
    <property type="entry name" value="PDI"/>
</dbReference>
<sequence>MSSIPYFQNLLLALLLATSYYRVQSYTFEPPGRDPASIDKIRSSEQATILTTENFDDLTAGKLVFIKFYAPYCPHCNNMAKSWNELAEYYQNNGKTDVLIGSIDCTDSPHGKNLCIKFKITGLPTLLYGPSGSDGVYLEEYGGEKTYDDLKSFALKELVPKCLPVSLDACTAEERQEMDSYIAMSYTQLNEMIQSLEKQMIELKESFKTKFMELQKDHDRMLIEKELKITRSKETIKMIKEVRETLVRDRQKTEL</sequence>
<dbReference type="Proteomes" id="UP001516023">
    <property type="component" value="Unassembled WGS sequence"/>
</dbReference>
<dbReference type="PROSITE" id="PS51352">
    <property type="entry name" value="THIOREDOXIN_2"/>
    <property type="match status" value="1"/>
</dbReference>
<reference evidence="5 6" key="1">
    <citation type="journal article" date="2020" name="G3 (Bethesda)">
        <title>Improved Reference Genome for Cyclotella cryptica CCMP332, a Model for Cell Wall Morphogenesis, Salinity Adaptation, and Lipid Production in Diatoms (Bacillariophyta).</title>
        <authorList>
            <person name="Roberts W.R."/>
            <person name="Downey K.M."/>
            <person name="Ruck E.C."/>
            <person name="Traller J.C."/>
            <person name="Alverson A.J."/>
        </authorList>
    </citation>
    <scope>NUCLEOTIDE SEQUENCE [LARGE SCALE GENOMIC DNA]</scope>
    <source>
        <strain evidence="5 6">CCMP332</strain>
    </source>
</reference>
<dbReference type="CDD" id="cd02961">
    <property type="entry name" value="PDI_a_family"/>
    <property type="match status" value="1"/>
</dbReference>
<dbReference type="SUPFAM" id="SSF52833">
    <property type="entry name" value="Thioredoxin-like"/>
    <property type="match status" value="1"/>
</dbReference>
<dbReference type="EMBL" id="JABMIG020000272">
    <property type="protein sequence ID" value="KAL3782922.1"/>
    <property type="molecule type" value="Genomic_DNA"/>
</dbReference>
<dbReference type="GO" id="GO:0005737">
    <property type="term" value="C:cytoplasm"/>
    <property type="evidence" value="ECO:0007669"/>
    <property type="project" value="UniProtKB-ARBA"/>
</dbReference>
<proteinExistence type="inferred from homology"/>
<dbReference type="InterPro" id="IPR013766">
    <property type="entry name" value="Thioredoxin_domain"/>
</dbReference>
<evidence type="ECO:0000256" key="3">
    <source>
        <dbReference type="SAM" id="SignalP"/>
    </source>
</evidence>
<feature type="signal peptide" evidence="3">
    <location>
        <begin position="1"/>
        <end position="25"/>
    </location>
</feature>
<keyword evidence="6" id="KW-1185">Reference proteome</keyword>
<dbReference type="GO" id="GO:0012505">
    <property type="term" value="C:endomembrane system"/>
    <property type="evidence" value="ECO:0007669"/>
    <property type="project" value="UniProtKB-ARBA"/>
</dbReference>
<protein>
    <recommendedName>
        <fullName evidence="4">Thioredoxin domain-containing protein</fullName>
    </recommendedName>
</protein>
<evidence type="ECO:0000256" key="1">
    <source>
        <dbReference type="ARBA" id="ARBA00006347"/>
    </source>
</evidence>
<name>A0ABD3P4E6_9STRA</name>
<dbReference type="Gene3D" id="3.40.30.10">
    <property type="entry name" value="Glutaredoxin"/>
    <property type="match status" value="1"/>
</dbReference>
<evidence type="ECO:0000313" key="6">
    <source>
        <dbReference type="Proteomes" id="UP001516023"/>
    </source>
</evidence>
<organism evidence="5 6">
    <name type="scientific">Cyclotella cryptica</name>
    <dbReference type="NCBI Taxonomy" id="29204"/>
    <lineage>
        <taxon>Eukaryota</taxon>
        <taxon>Sar</taxon>
        <taxon>Stramenopiles</taxon>
        <taxon>Ochrophyta</taxon>
        <taxon>Bacillariophyta</taxon>
        <taxon>Coscinodiscophyceae</taxon>
        <taxon>Thalassiosirophycidae</taxon>
        <taxon>Stephanodiscales</taxon>
        <taxon>Stephanodiscaceae</taxon>
        <taxon>Cyclotella</taxon>
    </lineage>
</organism>
<gene>
    <name evidence="5" type="ORF">HJC23_004901</name>
</gene>
<dbReference type="InterPro" id="IPR036249">
    <property type="entry name" value="Thioredoxin-like_sf"/>
</dbReference>
<comment type="similarity">
    <text evidence="1">Belongs to the protein disulfide isomerase family.</text>
</comment>
<feature type="domain" description="Thioredoxin" evidence="4">
    <location>
        <begin position="23"/>
        <end position="160"/>
    </location>
</feature>
<dbReference type="InterPro" id="IPR017937">
    <property type="entry name" value="Thioredoxin_CS"/>
</dbReference>
<feature type="chain" id="PRO_5044875611" description="Thioredoxin domain-containing protein" evidence="3">
    <location>
        <begin position="26"/>
        <end position="255"/>
    </location>
</feature>
<dbReference type="PANTHER" id="PTHR45672:SF3">
    <property type="entry name" value="THIOREDOXIN DOMAIN-CONTAINING PROTEIN 5"/>
    <property type="match status" value="1"/>
</dbReference>
<accession>A0ABD3P4E6</accession>
<evidence type="ECO:0000259" key="4">
    <source>
        <dbReference type="PROSITE" id="PS51352"/>
    </source>
</evidence>
<dbReference type="Pfam" id="PF00085">
    <property type="entry name" value="Thioredoxin"/>
    <property type="match status" value="1"/>
</dbReference>
<dbReference type="AlphaFoldDB" id="A0ABD3P4E6"/>
<evidence type="ECO:0000313" key="5">
    <source>
        <dbReference type="EMBL" id="KAL3782922.1"/>
    </source>
</evidence>
<dbReference type="PROSITE" id="PS00194">
    <property type="entry name" value="THIOREDOXIN_1"/>
    <property type="match status" value="1"/>
</dbReference>